<proteinExistence type="predicted"/>
<dbReference type="Proteomes" id="UP000058599">
    <property type="component" value="Chromosome"/>
</dbReference>
<evidence type="ECO:0000313" key="2">
    <source>
        <dbReference type="Proteomes" id="UP000058599"/>
    </source>
</evidence>
<evidence type="ECO:0000313" key="1">
    <source>
        <dbReference type="EMBL" id="AMG74719.1"/>
    </source>
</evidence>
<reference evidence="1 2" key="1">
    <citation type="journal article" date="2016" name="BMC Genomics">
        <title>Genomic analysis of the nitrate-respiring Sphingopyxis granuli (formerly Sphingomonas macrogoltabida) strain TFA.</title>
        <authorList>
            <person name="Garcia-Romero I."/>
            <person name="Perez-Pulido A.J."/>
            <person name="Gonzalez-Flores Y.E."/>
            <person name="Reyes-Ramirez F."/>
            <person name="Santero E."/>
            <person name="Floriano B."/>
        </authorList>
    </citation>
    <scope>NUCLEOTIDE SEQUENCE [LARGE SCALE GENOMIC DNA]</scope>
    <source>
        <strain evidence="1 2">TFA</strain>
    </source>
</reference>
<accession>A0AA86GMB3</accession>
<gene>
    <name evidence="1" type="ORF">SGRAN_2355</name>
</gene>
<dbReference type="KEGG" id="sgi:SGRAN_2355"/>
<dbReference type="RefSeq" id="WP_067183873.1">
    <property type="nucleotide sequence ID" value="NZ_CP012199.1"/>
</dbReference>
<organism evidence="1 2">
    <name type="scientific">Sphingopyxis granuli</name>
    <dbReference type="NCBI Taxonomy" id="267128"/>
    <lineage>
        <taxon>Bacteria</taxon>
        <taxon>Pseudomonadati</taxon>
        <taxon>Pseudomonadota</taxon>
        <taxon>Alphaproteobacteria</taxon>
        <taxon>Sphingomonadales</taxon>
        <taxon>Sphingomonadaceae</taxon>
        <taxon>Sphingopyxis</taxon>
    </lineage>
</organism>
<keyword evidence="2" id="KW-1185">Reference proteome</keyword>
<sequence length="112" mass="12501">MNAASSTKAHDPHFKVDYWSAESILRHPDFPHARRAYFDKVLALYGDDPFLNKLLMEAVRIVVFAVAICMEAGYRPDDRDTWPTIGNLKKALALFGVASPPHTCGTNRAAIE</sequence>
<dbReference type="AlphaFoldDB" id="A0AA86GMB3"/>
<dbReference type="EMBL" id="CP012199">
    <property type="protein sequence ID" value="AMG74719.1"/>
    <property type="molecule type" value="Genomic_DNA"/>
</dbReference>
<protein>
    <submittedName>
        <fullName evidence="1">Uncharacterized protein</fullName>
    </submittedName>
</protein>
<name>A0AA86GMB3_9SPHN</name>